<evidence type="ECO:0000256" key="3">
    <source>
        <dbReference type="ARBA" id="ARBA00022630"/>
    </source>
</evidence>
<protein>
    <recommendedName>
        <fullName evidence="9">FAD/NAD(P)-binding domain-containing protein</fullName>
    </recommendedName>
</protein>
<dbReference type="RefSeq" id="XP_007729273.1">
    <property type="nucleotide sequence ID" value="XM_007731083.1"/>
</dbReference>
<dbReference type="InterPro" id="IPR036188">
    <property type="entry name" value="FAD/NAD-bd_sf"/>
</dbReference>
<dbReference type="GO" id="GO:0050660">
    <property type="term" value="F:flavin adenine dinucleotide binding"/>
    <property type="evidence" value="ECO:0007669"/>
    <property type="project" value="InterPro"/>
</dbReference>
<evidence type="ECO:0000256" key="1">
    <source>
        <dbReference type="ARBA" id="ARBA00001974"/>
    </source>
</evidence>
<dbReference type="SUPFAM" id="SSF51905">
    <property type="entry name" value="FAD/NAD(P)-binding domain"/>
    <property type="match status" value="3"/>
</dbReference>
<feature type="compositionally biased region" description="Basic and acidic residues" evidence="6">
    <location>
        <begin position="274"/>
        <end position="287"/>
    </location>
</feature>
<sequence length="623" mass="69449">MAPHAVESGPVVTQLVGAESAAKPVDEVLMKRAPLRTVFPPFELEEHPVDEYPDITVIIVGSGPAGIIAGALLQHKVPGANLTIFERGNDIGGVWNANIYPGVRCDVPSDVYQATFAPSTTWSANYARGPEIKAYWKSVARRYQLERFTKLNHKVTNARWAADRAKWQVTVESSGRTRVEEADFLLTATGHFSDPRLPEYPGIGEFQGHLRHTSQWDADFDPTNKRVALIGNGASGLQVLPQLQKVVQHLDHYARSPTWIAGSFGGEKLPPSTSDEREPAPQDPEEYTKFRKSIENKSFGRFSIIFKDQKPNQAARDQFEKLMAKRLGEGHEDLLKSVVPSFSPNCRRLTPGPGYLEALVQPNVSYIQTRISHFTKDGIVTTDGTHRPVDAILCATGADISFTTAFPIYGPEDLALQQKDPSSTVNLQSRWRPPGFPDSYLGIAAPDYPNLFFLLGPNSTGPGGTLPHSVENSVTYIARLLRKCRTQGIRTIAPTAQATRDFRAYCESFYPRTVMSENCSSWYNGGIPGGRIHGFWPGSGTHLNIVRREPRWEDYEYTYRSPQGNRFGYLGNGWSRKDVEANEASLRGDKEAEEAVDFASYLRKEAVDGTIDLRRLHEDWWDL</sequence>
<dbReference type="InterPro" id="IPR051209">
    <property type="entry name" value="FAD-bind_Monooxygenase_sf"/>
</dbReference>
<comment type="caution">
    <text evidence="7">The sequence shown here is derived from an EMBL/GenBank/DDBJ whole genome shotgun (WGS) entry which is preliminary data.</text>
</comment>
<keyword evidence="4" id="KW-0274">FAD</keyword>
<comment type="similarity">
    <text evidence="2">Belongs to the FAD-binding monooxygenase family.</text>
</comment>
<comment type="cofactor">
    <cofactor evidence="1">
        <name>FAD</name>
        <dbReference type="ChEBI" id="CHEBI:57692"/>
    </cofactor>
</comment>
<dbReference type="AlphaFoldDB" id="W9YIQ1"/>
<evidence type="ECO:0000256" key="5">
    <source>
        <dbReference type="ARBA" id="ARBA00023002"/>
    </source>
</evidence>
<dbReference type="PRINTS" id="PR00370">
    <property type="entry name" value="FMOXYGENASE"/>
</dbReference>
<dbReference type="PANTHER" id="PTHR42877">
    <property type="entry name" value="L-ORNITHINE N(5)-MONOOXYGENASE-RELATED"/>
    <property type="match status" value="1"/>
</dbReference>
<dbReference type="GO" id="GO:0050661">
    <property type="term" value="F:NADP binding"/>
    <property type="evidence" value="ECO:0007669"/>
    <property type="project" value="InterPro"/>
</dbReference>
<name>W9YIQ1_9EURO</name>
<dbReference type="InterPro" id="IPR020946">
    <property type="entry name" value="Flavin_mOase-like"/>
</dbReference>
<dbReference type="Proteomes" id="UP000019478">
    <property type="component" value="Unassembled WGS sequence"/>
</dbReference>
<dbReference type="Pfam" id="PF00743">
    <property type="entry name" value="FMO-like"/>
    <property type="match status" value="1"/>
</dbReference>
<evidence type="ECO:0000313" key="7">
    <source>
        <dbReference type="EMBL" id="EXJ92383.1"/>
    </source>
</evidence>
<dbReference type="PANTHER" id="PTHR42877:SF6">
    <property type="entry name" value="MONOOXYGENASE, PUTATIVE (AFU_ORTHOLOGUE AFUA_3G15050)-RELATED"/>
    <property type="match status" value="1"/>
</dbReference>
<evidence type="ECO:0000256" key="6">
    <source>
        <dbReference type="SAM" id="MobiDB-lite"/>
    </source>
</evidence>
<keyword evidence="8" id="KW-1185">Reference proteome</keyword>
<dbReference type="HOGENOM" id="CLU_006937_6_1_1"/>
<accession>W9YIQ1</accession>
<keyword evidence="5" id="KW-0560">Oxidoreductase</keyword>
<evidence type="ECO:0008006" key="9">
    <source>
        <dbReference type="Google" id="ProtNLM"/>
    </source>
</evidence>
<dbReference type="GeneID" id="19165073"/>
<gene>
    <name evidence="7" type="ORF">A1O3_00933</name>
</gene>
<proteinExistence type="inferred from homology"/>
<dbReference type="EMBL" id="AMGY01000001">
    <property type="protein sequence ID" value="EXJ92383.1"/>
    <property type="molecule type" value="Genomic_DNA"/>
</dbReference>
<dbReference type="eggNOG" id="KOG1399">
    <property type="taxonomic scope" value="Eukaryota"/>
</dbReference>
<dbReference type="GO" id="GO:0004499">
    <property type="term" value="F:N,N-dimethylaniline monooxygenase activity"/>
    <property type="evidence" value="ECO:0007669"/>
    <property type="project" value="InterPro"/>
</dbReference>
<organism evidence="7 8">
    <name type="scientific">Capronia epimyces CBS 606.96</name>
    <dbReference type="NCBI Taxonomy" id="1182542"/>
    <lineage>
        <taxon>Eukaryota</taxon>
        <taxon>Fungi</taxon>
        <taxon>Dikarya</taxon>
        <taxon>Ascomycota</taxon>
        <taxon>Pezizomycotina</taxon>
        <taxon>Eurotiomycetes</taxon>
        <taxon>Chaetothyriomycetidae</taxon>
        <taxon>Chaetothyriales</taxon>
        <taxon>Herpotrichiellaceae</taxon>
        <taxon>Capronia</taxon>
    </lineage>
</organism>
<feature type="region of interest" description="Disordered" evidence="6">
    <location>
        <begin position="262"/>
        <end position="287"/>
    </location>
</feature>
<reference evidence="7 8" key="1">
    <citation type="submission" date="2013-03" db="EMBL/GenBank/DDBJ databases">
        <title>The Genome Sequence of Capronia epimyces CBS 606.96.</title>
        <authorList>
            <consortium name="The Broad Institute Genomics Platform"/>
            <person name="Cuomo C."/>
            <person name="de Hoog S."/>
            <person name="Gorbushina A."/>
            <person name="Walker B."/>
            <person name="Young S.K."/>
            <person name="Zeng Q."/>
            <person name="Gargeya S."/>
            <person name="Fitzgerald M."/>
            <person name="Haas B."/>
            <person name="Abouelleil A."/>
            <person name="Allen A.W."/>
            <person name="Alvarado L."/>
            <person name="Arachchi H.M."/>
            <person name="Berlin A.M."/>
            <person name="Chapman S.B."/>
            <person name="Gainer-Dewar J."/>
            <person name="Goldberg J."/>
            <person name="Griggs A."/>
            <person name="Gujja S."/>
            <person name="Hansen M."/>
            <person name="Howarth C."/>
            <person name="Imamovic A."/>
            <person name="Ireland A."/>
            <person name="Larimer J."/>
            <person name="McCowan C."/>
            <person name="Murphy C."/>
            <person name="Pearson M."/>
            <person name="Poon T.W."/>
            <person name="Priest M."/>
            <person name="Roberts A."/>
            <person name="Saif S."/>
            <person name="Shea T."/>
            <person name="Sisk P."/>
            <person name="Sykes S."/>
            <person name="Wortman J."/>
            <person name="Nusbaum C."/>
            <person name="Birren B."/>
        </authorList>
    </citation>
    <scope>NUCLEOTIDE SEQUENCE [LARGE SCALE GENOMIC DNA]</scope>
    <source>
        <strain evidence="7 8">CBS 606.96</strain>
    </source>
</reference>
<evidence type="ECO:0000256" key="2">
    <source>
        <dbReference type="ARBA" id="ARBA00010139"/>
    </source>
</evidence>
<dbReference type="InterPro" id="IPR000960">
    <property type="entry name" value="Flavin_mOase"/>
</dbReference>
<evidence type="ECO:0000256" key="4">
    <source>
        <dbReference type="ARBA" id="ARBA00022827"/>
    </source>
</evidence>
<evidence type="ECO:0000313" key="8">
    <source>
        <dbReference type="Proteomes" id="UP000019478"/>
    </source>
</evidence>
<keyword evidence="3" id="KW-0285">Flavoprotein</keyword>
<dbReference type="OrthoDB" id="74360at2759"/>
<dbReference type="Gene3D" id="3.50.50.60">
    <property type="entry name" value="FAD/NAD(P)-binding domain"/>
    <property type="match status" value="2"/>
</dbReference>